<comment type="caution">
    <text evidence="2">The sequence shown here is derived from an EMBL/GenBank/DDBJ whole genome shotgun (WGS) entry which is preliminary data.</text>
</comment>
<evidence type="ECO:0000313" key="2">
    <source>
        <dbReference type="EMBL" id="GAC31728.1"/>
    </source>
</evidence>
<feature type="transmembrane region" description="Helical" evidence="1">
    <location>
        <begin position="138"/>
        <end position="158"/>
    </location>
</feature>
<protein>
    <recommendedName>
        <fullName evidence="4">MotA/TolQ/ExbB proton channel domain-containing protein</fullName>
    </recommendedName>
</protein>
<keyword evidence="1" id="KW-0812">Transmembrane</keyword>
<dbReference type="OrthoDB" id="5149787at2"/>
<dbReference type="NCBIfam" id="NF033915">
    <property type="entry name" value="antiphage_ZorA_2"/>
    <property type="match status" value="1"/>
</dbReference>
<dbReference type="AlphaFoldDB" id="K6ZSB8"/>
<keyword evidence="3" id="KW-1185">Reference proteome</keyword>
<gene>
    <name evidence="2" type="ORF">GPLA_0812</name>
</gene>
<accession>K6ZSB8</accession>
<organism evidence="2 3">
    <name type="scientific">Paraglaciecola polaris LMG 21857</name>
    <dbReference type="NCBI Taxonomy" id="1129793"/>
    <lineage>
        <taxon>Bacteria</taxon>
        <taxon>Pseudomonadati</taxon>
        <taxon>Pseudomonadota</taxon>
        <taxon>Gammaproteobacteria</taxon>
        <taxon>Alteromonadales</taxon>
        <taxon>Alteromonadaceae</taxon>
        <taxon>Paraglaciecola</taxon>
    </lineage>
</organism>
<evidence type="ECO:0000256" key="1">
    <source>
        <dbReference type="SAM" id="Phobius"/>
    </source>
</evidence>
<feature type="transmembrane region" description="Helical" evidence="1">
    <location>
        <begin position="29"/>
        <end position="50"/>
    </location>
</feature>
<dbReference type="RefSeq" id="WP_007103532.1">
    <property type="nucleotide sequence ID" value="NZ_BAER01000023.1"/>
</dbReference>
<sequence length="692" mass="76426">MASEKQIELSWLLPDLTQLNFPPETGLELSSLFVISLWAITLFATIVFLIKYFRTRSRLNWLFKLLKNLERENVANKRIDLLKEAKTRDKDIGFLWMEFDETLVEVQRGETVELRNTLDAGHFFNSFTLASGVTENRLVAAVPGFLTALGVIGTFVGLQLGLGKLELGAGVDVKDMQNGVAGVVEGAKVAFLTSVWGVALSVFFNFGEKWLEQKTRSKIRKIENKVDWLFPRIRPEEQLQIISDNSSESREVLQGLAEQIGEKMQEAMITATQGIQSSLETSLSEIMAPAINKLVDETSEGNQKALEGLLESFMDGFGQAGNQQRAALDDVSAKVNQSVEAMQTTMTGFVEQLQKSQAESGDREKALIADISNQVSSLSTQSESIHQKLTLFVENQIGDMSSDLQKREEASAKRDAELVITIKSQVDELVDNSRKQGETLTNFVTAQLQGLTESFDEREKRSVDLETSRNDRIEKQTEAISTLSNEILRSVEKSVADQVSSVQQLINQGQTLQNSINSSVEASAQASQAMKESSTELKVSADSMKILSSHVNEAGNKLSGAIKSAVESTADLAQQNQLSAQKMENLRDNLLDDVSRFGDLTTQLSELIESAATTFNGLKITQKEFIGELKDEVDDLGQKMTNMLNEYSQQANGQTAKHLGVWSQSVTDYNVQMNSAIKALSSVVDEMQVKLG</sequence>
<name>K6ZSB8_9ALTE</name>
<keyword evidence="1" id="KW-0472">Membrane</keyword>
<reference evidence="3" key="1">
    <citation type="journal article" date="2014" name="Environ. Microbiol.">
        <title>Comparative genomics of the marine bacterial genus Glaciecola reveals the high degree of genomic diversity and genomic characteristic for cold adaptation.</title>
        <authorList>
            <person name="Qin Q.L."/>
            <person name="Xie B.B."/>
            <person name="Yu Y."/>
            <person name="Shu Y.L."/>
            <person name="Rong J.C."/>
            <person name="Zhang Y.J."/>
            <person name="Zhao D.L."/>
            <person name="Chen X.L."/>
            <person name="Zhang X.Y."/>
            <person name="Chen B."/>
            <person name="Zhou B.C."/>
            <person name="Zhang Y.Z."/>
        </authorList>
    </citation>
    <scope>NUCLEOTIDE SEQUENCE [LARGE SCALE GENOMIC DNA]</scope>
    <source>
        <strain evidence="3">LMG 21857</strain>
    </source>
</reference>
<evidence type="ECO:0008006" key="4">
    <source>
        <dbReference type="Google" id="ProtNLM"/>
    </source>
</evidence>
<proteinExistence type="predicted"/>
<dbReference type="STRING" id="1129793.GPLA_0812"/>
<evidence type="ECO:0000313" key="3">
    <source>
        <dbReference type="Proteomes" id="UP000006322"/>
    </source>
</evidence>
<keyword evidence="1" id="KW-1133">Transmembrane helix</keyword>
<dbReference type="EMBL" id="BAER01000023">
    <property type="protein sequence ID" value="GAC31728.1"/>
    <property type="molecule type" value="Genomic_DNA"/>
</dbReference>
<dbReference type="Proteomes" id="UP000006322">
    <property type="component" value="Unassembled WGS sequence"/>
</dbReference>